<comment type="caution">
    <text evidence="5">The sequence shown here is derived from an EMBL/GenBank/DDBJ whole genome shotgun (WGS) entry which is preliminary data.</text>
</comment>
<evidence type="ECO:0000313" key="6">
    <source>
        <dbReference type="Proteomes" id="UP001147746"/>
    </source>
</evidence>
<accession>A0A9W9PMY5</accession>
<dbReference type="InterPro" id="IPR036388">
    <property type="entry name" value="WH-like_DNA-bd_sf"/>
</dbReference>
<name>A0A9W9PMY5_9EURO</name>
<dbReference type="SUPFAM" id="SSF46785">
    <property type="entry name" value="Winged helix' DNA-binding domain"/>
    <property type="match status" value="1"/>
</dbReference>
<protein>
    <recommendedName>
        <fullName evidence="4">O-methyltransferase dimerisation domain-containing protein</fullName>
    </recommendedName>
</protein>
<gene>
    <name evidence="5" type="ORF">N7476_010621</name>
</gene>
<keyword evidence="6" id="KW-1185">Reference proteome</keyword>
<feature type="domain" description="O-methyltransferase dimerisation" evidence="4">
    <location>
        <begin position="83"/>
        <end position="159"/>
    </location>
</feature>
<sequence length="177" mass="19349">MPSLSDAHHLLQLADVTRDSIHRIIAEWAKLPESSGNSQTSVDESEASLPSRELFEAQRTLIGATGKLVELVSSPASRLLEVSSQYNEARCLHIAAVLRIPDILAESGDKGVSMKHIAEKVGIETRKLGRIMRCLCSIHIFQEVGDGLFANNAISAGLVHNEPVRAYIAMLYVLSYD</sequence>
<dbReference type="AlphaFoldDB" id="A0A9W9PMY5"/>
<dbReference type="InterPro" id="IPR016461">
    <property type="entry name" value="COMT-like"/>
</dbReference>
<dbReference type="GO" id="GO:0008168">
    <property type="term" value="F:methyltransferase activity"/>
    <property type="evidence" value="ECO:0007669"/>
    <property type="project" value="UniProtKB-KW"/>
</dbReference>
<dbReference type="EMBL" id="JAPZBO010000010">
    <property type="protein sequence ID" value="KAJ5299064.1"/>
    <property type="molecule type" value="Genomic_DNA"/>
</dbReference>
<evidence type="ECO:0000256" key="2">
    <source>
        <dbReference type="ARBA" id="ARBA00022679"/>
    </source>
</evidence>
<reference evidence="5" key="1">
    <citation type="submission" date="2022-12" db="EMBL/GenBank/DDBJ databases">
        <authorList>
            <person name="Petersen C."/>
        </authorList>
    </citation>
    <scope>NUCLEOTIDE SEQUENCE</scope>
    <source>
        <strain evidence="5">IBT 21472</strain>
    </source>
</reference>
<evidence type="ECO:0000259" key="4">
    <source>
        <dbReference type="Pfam" id="PF08100"/>
    </source>
</evidence>
<proteinExistence type="predicted"/>
<dbReference type="GO" id="GO:0032259">
    <property type="term" value="P:methylation"/>
    <property type="evidence" value="ECO:0007669"/>
    <property type="project" value="UniProtKB-KW"/>
</dbReference>
<dbReference type="InterPro" id="IPR036390">
    <property type="entry name" value="WH_DNA-bd_sf"/>
</dbReference>
<dbReference type="Proteomes" id="UP001147746">
    <property type="component" value="Unassembled WGS sequence"/>
</dbReference>
<keyword evidence="1" id="KW-0489">Methyltransferase</keyword>
<dbReference type="InterPro" id="IPR012967">
    <property type="entry name" value="COMT_dimerisation"/>
</dbReference>
<organism evidence="5 6">
    <name type="scientific">Penicillium atrosanguineum</name>
    <dbReference type="NCBI Taxonomy" id="1132637"/>
    <lineage>
        <taxon>Eukaryota</taxon>
        <taxon>Fungi</taxon>
        <taxon>Dikarya</taxon>
        <taxon>Ascomycota</taxon>
        <taxon>Pezizomycotina</taxon>
        <taxon>Eurotiomycetes</taxon>
        <taxon>Eurotiomycetidae</taxon>
        <taxon>Eurotiales</taxon>
        <taxon>Aspergillaceae</taxon>
        <taxon>Penicillium</taxon>
    </lineage>
</organism>
<evidence type="ECO:0000256" key="1">
    <source>
        <dbReference type="ARBA" id="ARBA00022603"/>
    </source>
</evidence>
<keyword evidence="3" id="KW-0949">S-adenosyl-L-methionine</keyword>
<keyword evidence="2" id="KW-0808">Transferase</keyword>
<dbReference type="PROSITE" id="PS51683">
    <property type="entry name" value="SAM_OMT_II"/>
    <property type="match status" value="1"/>
</dbReference>
<evidence type="ECO:0000256" key="3">
    <source>
        <dbReference type="ARBA" id="ARBA00022691"/>
    </source>
</evidence>
<reference evidence="5" key="2">
    <citation type="journal article" date="2023" name="IMA Fungus">
        <title>Comparative genomic study of the Penicillium genus elucidates a diverse pangenome and 15 lateral gene transfer events.</title>
        <authorList>
            <person name="Petersen C."/>
            <person name="Sorensen T."/>
            <person name="Nielsen M.R."/>
            <person name="Sondergaard T.E."/>
            <person name="Sorensen J.L."/>
            <person name="Fitzpatrick D.A."/>
            <person name="Frisvad J.C."/>
            <person name="Nielsen K.L."/>
        </authorList>
    </citation>
    <scope>NUCLEOTIDE SEQUENCE</scope>
    <source>
        <strain evidence="5">IBT 21472</strain>
    </source>
</reference>
<dbReference type="PANTHER" id="PTHR43712:SF2">
    <property type="entry name" value="O-METHYLTRANSFERASE CICE"/>
    <property type="match status" value="1"/>
</dbReference>
<dbReference type="PANTHER" id="PTHR43712">
    <property type="entry name" value="PUTATIVE (AFU_ORTHOLOGUE AFUA_4G14580)-RELATED"/>
    <property type="match status" value="1"/>
</dbReference>
<dbReference type="Pfam" id="PF08100">
    <property type="entry name" value="Dimerisation"/>
    <property type="match status" value="1"/>
</dbReference>
<dbReference type="Gene3D" id="1.10.10.10">
    <property type="entry name" value="Winged helix-like DNA-binding domain superfamily/Winged helix DNA-binding domain"/>
    <property type="match status" value="1"/>
</dbReference>
<evidence type="ECO:0000313" key="5">
    <source>
        <dbReference type="EMBL" id="KAJ5299064.1"/>
    </source>
</evidence>
<dbReference type="GO" id="GO:0046983">
    <property type="term" value="F:protein dimerization activity"/>
    <property type="evidence" value="ECO:0007669"/>
    <property type="project" value="InterPro"/>
</dbReference>